<dbReference type="EMBL" id="FNRP01000010">
    <property type="protein sequence ID" value="SEA66930.1"/>
    <property type="molecule type" value="Genomic_DNA"/>
</dbReference>
<name>A0A1H4D347_9BACE</name>
<evidence type="ECO:0000313" key="1">
    <source>
        <dbReference type="EMBL" id="SEA66930.1"/>
    </source>
</evidence>
<dbReference type="InterPro" id="IPR025219">
    <property type="entry name" value="PLCC"/>
</dbReference>
<dbReference type="RefSeq" id="WP_074706258.1">
    <property type="nucleotide sequence ID" value="NZ_FNRP01000010.1"/>
</dbReference>
<dbReference type="AlphaFoldDB" id="A0A1H4D347"/>
<accession>A0A1H4D347</accession>
<evidence type="ECO:0000313" key="2">
    <source>
        <dbReference type="Proteomes" id="UP000183040"/>
    </source>
</evidence>
<keyword evidence="1" id="KW-0449">Lipoprotein</keyword>
<dbReference type="Proteomes" id="UP000183040">
    <property type="component" value="Unassembled WGS sequence"/>
</dbReference>
<protein>
    <submittedName>
        <fullName evidence="1">PLAT/LH2 and C2-like Ca2+-binding lipoprotein</fullName>
    </submittedName>
</protein>
<dbReference type="Gene3D" id="2.60.60.60">
    <property type="match status" value="1"/>
</dbReference>
<gene>
    <name evidence="1" type="ORF">SAMN04487924_110149</name>
</gene>
<reference evidence="1 2" key="1">
    <citation type="submission" date="2016-10" db="EMBL/GenBank/DDBJ databases">
        <authorList>
            <person name="de Groot N.N."/>
        </authorList>
    </citation>
    <scope>NUCLEOTIDE SEQUENCE [LARGE SCALE GENOMIC DNA]</scope>
    <source>
        <strain evidence="1 2">NLAE-zl-G339</strain>
    </source>
</reference>
<dbReference type="PROSITE" id="PS51257">
    <property type="entry name" value="PROKAR_LIPOPROTEIN"/>
    <property type="match status" value="1"/>
</dbReference>
<sequence length="155" mass="16710">MKKRILSLLGIIALFLGVILVSCGNDDDNKNTTGVHKIVIEQSGNTDDFDLNIAFGAANTSGVAKLYNENGEYLGDSYLINKVTENKISCQTGKEGSMMTCAGSVISTSEQAGKKLKISVIAYIDNKEVNRLEKEYITKGSTLVENFSVSTTSVE</sequence>
<proteinExistence type="predicted"/>
<dbReference type="Pfam" id="PF14466">
    <property type="entry name" value="PLCC"/>
    <property type="match status" value="1"/>
</dbReference>
<dbReference type="CDD" id="cd11379">
    <property type="entry name" value="DUF4425"/>
    <property type="match status" value="1"/>
</dbReference>
<organism evidence="1 2">
    <name type="scientific">Bacteroides xylanisolvens</name>
    <dbReference type="NCBI Taxonomy" id="371601"/>
    <lineage>
        <taxon>Bacteria</taxon>
        <taxon>Pseudomonadati</taxon>
        <taxon>Bacteroidota</taxon>
        <taxon>Bacteroidia</taxon>
        <taxon>Bacteroidales</taxon>
        <taxon>Bacteroidaceae</taxon>
        <taxon>Bacteroides</taxon>
    </lineage>
</organism>